<evidence type="ECO:0000256" key="20">
    <source>
        <dbReference type="ARBA" id="ARBA00047394"/>
    </source>
</evidence>
<comment type="catalytic activity">
    <reaction evidence="22">
        <text>3-oxodecanoyl-[ACP] + NADPH + H(+) = (3R)-hydroxydecanoyl-[ACP] + NADP(+)</text>
        <dbReference type="Rhea" id="RHEA:41856"/>
        <dbReference type="Rhea" id="RHEA-COMP:9637"/>
        <dbReference type="Rhea" id="RHEA-COMP:9638"/>
        <dbReference type="ChEBI" id="CHEBI:15378"/>
        <dbReference type="ChEBI" id="CHEBI:57783"/>
        <dbReference type="ChEBI" id="CHEBI:58349"/>
        <dbReference type="ChEBI" id="CHEBI:78464"/>
        <dbReference type="ChEBI" id="CHEBI:78466"/>
    </reaction>
    <physiologicalReaction direction="left-to-right" evidence="22">
        <dbReference type="Rhea" id="RHEA:41857"/>
    </physiologicalReaction>
</comment>
<comment type="catalytic activity">
    <reaction evidence="15">
        <text>(3R)-hydroxyoctadecanoyl-[ACP] = (2E)-octadecenoyl-[ACP] + H2O</text>
        <dbReference type="Rhea" id="RHEA:41924"/>
        <dbReference type="Rhea" id="RHEA-COMP:9654"/>
        <dbReference type="Rhea" id="RHEA-COMP:9655"/>
        <dbReference type="ChEBI" id="CHEBI:15377"/>
        <dbReference type="ChEBI" id="CHEBI:78488"/>
        <dbReference type="ChEBI" id="CHEBI:78489"/>
    </reaction>
    <physiologicalReaction direction="left-to-right" evidence="15">
        <dbReference type="Rhea" id="RHEA:41925"/>
    </physiologicalReaction>
</comment>
<comment type="catalytic activity">
    <reaction evidence="26">
        <text>(2E)-hexadecenoyl-[ACP] + NADPH + H(+) = hexadecanoyl-[ACP] + NADP(+)</text>
        <dbReference type="Rhea" id="RHEA:41912"/>
        <dbReference type="Rhea" id="RHEA-COMP:9651"/>
        <dbReference type="Rhea" id="RHEA-COMP:9652"/>
        <dbReference type="ChEBI" id="CHEBI:15378"/>
        <dbReference type="ChEBI" id="CHEBI:57783"/>
        <dbReference type="ChEBI" id="CHEBI:58349"/>
        <dbReference type="ChEBI" id="CHEBI:78481"/>
        <dbReference type="ChEBI" id="CHEBI:78483"/>
    </reaction>
    <physiologicalReaction direction="left-to-right" evidence="26">
        <dbReference type="Rhea" id="RHEA:41913"/>
    </physiologicalReaction>
</comment>
<comment type="catalytic activity">
    <reaction evidence="46">
        <text>butanoyl-[ACP] + malonyl-[ACP] + H(+) = 3-oxohexanoyl-[ACP] + holo-[ACP] + CO2</text>
        <dbReference type="Rhea" id="RHEA:41820"/>
        <dbReference type="Rhea" id="RHEA-COMP:9623"/>
        <dbReference type="Rhea" id="RHEA-COMP:9628"/>
        <dbReference type="Rhea" id="RHEA-COMP:9629"/>
        <dbReference type="Rhea" id="RHEA-COMP:9685"/>
        <dbReference type="ChEBI" id="CHEBI:15378"/>
        <dbReference type="ChEBI" id="CHEBI:16526"/>
        <dbReference type="ChEBI" id="CHEBI:64479"/>
        <dbReference type="ChEBI" id="CHEBI:78449"/>
        <dbReference type="ChEBI" id="CHEBI:78454"/>
        <dbReference type="ChEBI" id="CHEBI:78456"/>
    </reaction>
    <physiologicalReaction direction="left-to-right" evidence="46">
        <dbReference type="Rhea" id="RHEA:41821"/>
    </physiologicalReaction>
</comment>
<dbReference type="InterPro" id="IPR036736">
    <property type="entry name" value="ACP-like_sf"/>
</dbReference>
<comment type="catalytic activity">
    <reaction evidence="10">
        <text>(3R)-hydroxydodecanoyl-[ACP] = (2E)-dodecenoyl-[ACP] + H2O</text>
        <dbReference type="Rhea" id="RHEA:41876"/>
        <dbReference type="Rhea" id="RHEA-COMP:9642"/>
        <dbReference type="Rhea" id="RHEA-COMP:9643"/>
        <dbReference type="ChEBI" id="CHEBI:15377"/>
        <dbReference type="ChEBI" id="CHEBI:78470"/>
        <dbReference type="ChEBI" id="CHEBI:78472"/>
    </reaction>
    <physiologicalReaction direction="left-to-right" evidence="10">
        <dbReference type="Rhea" id="RHEA:41877"/>
    </physiologicalReaction>
</comment>
<dbReference type="Gene3D" id="3.40.50.1820">
    <property type="entry name" value="alpha/beta hydrolase"/>
    <property type="match status" value="1"/>
</dbReference>
<dbReference type="Gene3D" id="3.40.47.10">
    <property type="match status" value="1"/>
</dbReference>
<evidence type="ECO:0000256" key="5">
    <source>
        <dbReference type="ARBA" id="ARBA00022799"/>
    </source>
</evidence>
<dbReference type="InterPro" id="IPR036291">
    <property type="entry name" value="NAD(P)-bd_dom_sf"/>
</dbReference>
<name>A0ABQ9JFC0_9CUCU</name>
<comment type="catalytic activity">
    <reaction evidence="13">
        <text>a (3R)-hydroxyacyl-[ACP] = a (2E)-enoyl-[ACP] + H2O</text>
        <dbReference type="Rhea" id="RHEA:13097"/>
        <dbReference type="Rhea" id="RHEA-COMP:9925"/>
        <dbReference type="Rhea" id="RHEA-COMP:9945"/>
        <dbReference type="ChEBI" id="CHEBI:15377"/>
        <dbReference type="ChEBI" id="CHEBI:78784"/>
        <dbReference type="ChEBI" id="CHEBI:78827"/>
        <dbReference type="EC" id="4.2.1.59"/>
    </reaction>
    <physiologicalReaction direction="left-to-right" evidence="13">
        <dbReference type="Rhea" id="RHEA:13098"/>
    </physiologicalReaction>
</comment>
<dbReference type="PROSITE" id="PS50075">
    <property type="entry name" value="CARRIER"/>
    <property type="match status" value="1"/>
</dbReference>
<dbReference type="Gene3D" id="3.40.366.10">
    <property type="entry name" value="Malonyl-Coenzyme A Acyl Carrier Protein, domain 2"/>
    <property type="match status" value="1"/>
</dbReference>
<evidence type="ECO:0000256" key="31">
    <source>
        <dbReference type="ARBA" id="ARBA00048281"/>
    </source>
</evidence>
<evidence type="ECO:0000256" key="2">
    <source>
        <dbReference type="ARBA" id="ARBA00022450"/>
    </source>
</evidence>
<dbReference type="CDD" id="cd05195">
    <property type="entry name" value="enoyl_red"/>
    <property type="match status" value="1"/>
</dbReference>
<dbReference type="PANTHER" id="PTHR43775:SF23">
    <property type="entry name" value="FATTY ACID SYNTHASE 3"/>
    <property type="match status" value="1"/>
</dbReference>
<evidence type="ECO:0000259" key="51">
    <source>
        <dbReference type="PROSITE" id="PS52004"/>
    </source>
</evidence>
<comment type="catalytic activity">
    <reaction evidence="34">
        <text>a fatty acyl-[ACP] + malonyl-[ACP] + H(+) = a 3-oxoacyl-[ACP] + holo-[ACP] + CO2</text>
        <dbReference type="Rhea" id="RHEA:22836"/>
        <dbReference type="Rhea" id="RHEA-COMP:9623"/>
        <dbReference type="Rhea" id="RHEA-COMP:9685"/>
        <dbReference type="Rhea" id="RHEA-COMP:9916"/>
        <dbReference type="Rhea" id="RHEA-COMP:14125"/>
        <dbReference type="ChEBI" id="CHEBI:15378"/>
        <dbReference type="ChEBI" id="CHEBI:16526"/>
        <dbReference type="ChEBI" id="CHEBI:64479"/>
        <dbReference type="ChEBI" id="CHEBI:78449"/>
        <dbReference type="ChEBI" id="CHEBI:78776"/>
        <dbReference type="ChEBI" id="CHEBI:138651"/>
        <dbReference type="EC" id="2.3.1.41"/>
    </reaction>
    <physiologicalReaction direction="left-to-right" evidence="34">
        <dbReference type="Rhea" id="RHEA:22837"/>
    </physiologicalReaction>
</comment>
<evidence type="ECO:0000256" key="49">
    <source>
        <dbReference type="PROSITE-ProRule" id="PRU01363"/>
    </source>
</evidence>
<dbReference type="CDD" id="cd08954">
    <property type="entry name" value="KR_1_FAS_SDR_x"/>
    <property type="match status" value="1"/>
</dbReference>
<comment type="catalytic activity">
    <reaction evidence="9">
        <text>(3R)-hydroxyoctanoyl-[ACP] = (2E)-octenoyl-[ACP] + H2O</text>
        <dbReference type="Rhea" id="RHEA:41844"/>
        <dbReference type="Rhea" id="RHEA-COMP:9634"/>
        <dbReference type="Rhea" id="RHEA-COMP:9635"/>
        <dbReference type="ChEBI" id="CHEBI:15377"/>
        <dbReference type="ChEBI" id="CHEBI:78461"/>
        <dbReference type="ChEBI" id="CHEBI:78462"/>
    </reaction>
    <physiologicalReaction direction="left-to-right" evidence="9">
        <dbReference type="Rhea" id="RHEA:41845"/>
    </physiologicalReaction>
</comment>
<dbReference type="SMART" id="SM00823">
    <property type="entry name" value="PKS_PP"/>
    <property type="match status" value="1"/>
</dbReference>
<evidence type="ECO:0000256" key="3">
    <source>
        <dbReference type="ARBA" id="ARBA00022553"/>
    </source>
</evidence>
<comment type="catalytic activity">
    <reaction evidence="28">
        <text>3-oxobutanoyl-[ACP] + NADPH + H(+) = (3R)-hydroxybutanoyl-[ACP] + NADP(+)</text>
        <dbReference type="Rhea" id="RHEA:41804"/>
        <dbReference type="Rhea" id="RHEA-COMP:9625"/>
        <dbReference type="Rhea" id="RHEA-COMP:9626"/>
        <dbReference type="ChEBI" id="CHEBI:15378"/>
        <dbReference type="ChEBI" id="CHEBI:57783"/>
        <dbReference type="ChEBI" id="CHEBI:58349"/>
        <dbReference type="ChEBI" id="CHEBI:78450"/>
        <dbReference type="ChEBI" id="CHEBI:78451"/>
    </reaction>
    <physiologicalReaction direction="left-to-right" evidence="28">
        <dbReference type="Rhea" id="RHEA:41805"/>
    </physiologicalReaction>
</comment>
<comment type="catalytic activity">
    <reaction evidence="31">
        <text>(2E)-dodecenoyl-[ACP] + NADPH + H(+) = dodecanoyl-[ACP] + NADP(+)</text>
        <dbReference type="Rhea" id="RHEA:41880"/>
        <dbReference type="Rhea" id="RHEA-COMP:9643"/>
        <dbReference type="Rhea" id="RHEA-COMP:9644"/>
        <dbReference type="ChEBI" id="CHEBI:15378"/>
        <dbReference type="ChEBI" id="CHEBI:57783"/>
        <dbReference type="ChEBI" id="CHEBI:58349"/>
        <dbReference type="ChEBI" id="CHEBI:65264"/>
        <dbReference type="ChEBI" id="CHEBI:78472"/>
    </reaction>
    <physiologicalReaction direction="left-to-right" evidence="31">
        <dbReference type="Rhea" id="RHEA:41881"/>
    </physiologicalReaction>
</comment>
<evidence type="ECO:0000256" key="35">
    <source>
        <dbReference type="ARBA" id="ARBA00048571"/>
    </source>
</evidence>
<dbReference type="InterPro" id="IPR020841">
    <property type="entry name" value="PKS_Beta-ketoAc_synthase_dom"/>
</dbReference>
<evidence type="ECO:0000256" key="24">
    <source>
        <dbReference type="ARBA" id="ARBA00047500"/>
    </source>
</evidence>
<comment type="catalytic activity">
    <reaction evidence="41">
        <text>decanoyl-[ACP] + malonyl-[ACP] + H(+) = 3-oxododecanoyl-[ACP] + holo-[ACP] + CO2</text>
        <dbReference type="Rhea" id="RHEA:41868"/>
        <dbReference type="Rhea" id="RHEA-COMP:9623"/>
        <dbReference type="Rhea" id="RHEA-COMP:9640"/>
        <dbReference type="Rhea" id="RHEA-COMP:9641"/>
        <dbReference type="Rhea" id="RHEA-COMP:9685"/>
        <dbReference type="ChEBI" id="CHEBI:15378"/>
        <dbReference type="ChEBI" id="CHEBI:16526"/>
        <dbReference type="ChEBI" id="CHEBI:64479"/>
        <dbReference type="ChEBI" id="CHEBI:78449"/>
        <dbReference type="ChEBI" id="CHEBI:78468"/>
        <dbReference type="ChEBI" id="CHEBI:78469"/>
    </reaction>
    <physiologicalReaction direction="left-to-right" evidence="41">
        <dbReference type="Rhea" id="RHEA:41869"/>
    </physiologicalReaction>
</comment>
<comment type="catalytic activity">
    <reaction evidence="23">
        <text>tetradecanoyl-[ACP] + malonyl-[ACP] + H(+) = 3-oxohexadecanoyl-[ACP] + holo-[ACP] + CO2</text>
        <dbReference type="Rhea" id="RHEA:41900"/>
        <dbReference type="Rhea" id="RHEA-COMP:9623"/>
        <dbReference type="Rhea" id="RHEA-COMP:9648"/>
        <dbReference type="Rhea" id="RHEA-COMP:9649"/>
        <dbReference type="Rhea" id="RHEA-COMP:9685"/>
        <dbReference type="ChEBI" id="CHEBI:15378"/>
        <dbReference type="ChEBI" id="CHEBI:16526"/>
        <dbReference type="ChEBI" id="CHEBI:64479"/>
        <dbReference type="ChEBI" id="CHEBI:78449"/>
        <dbReference type="ChEBI" id="CHEBI:78477"/>
        <dbReference type="ChEBI" id="CHEBI:78478"/>
    </reaction>
    <physiologicalReaction direction="left-to-right" evidence="23">
        <dbReference type="Rhea" id="RHEA:41901"/>
    </physiologicalReaction>
</comment>
<dbReference type="Gene3D" id="3.10.129.110">
    <property type="entry name" value="Polyketide synthase dehydratase"/>
    <property type="match status" value="1"/>
</dbReference>
<evidence type="ECO:0000256" key="26">
    <source>
        <dbReference type="ARBA" id="ARBA00047810"/>
    </source>
</evidence>
<evidence type="ECO:0000256" key="23">
    <source>
        <dbReference type="ARBA" id="ARBA00047451"/>
    </source>
</evidence>
<dbReference type="Pfam" id="PF00109">
    <property type="entry name" value="ketoacyl-synt"/>
    <property type="match status" value="1"/>
</dbReference>
<evidence type="ECO:0000256" key="25">
    <source>
        <dbReference type="ARBA" id="ARBA00047578"/>
    </source>
</evidence>
<dbReference type="InterPro" id="IPR020843">
    <property type="entry name" value="ER"/>
</dbReference>
<feature type="active site" description="Proton acceptor; for dehydratase activity" evidence="49">
    <location>
        <position position="817"/>
    </location>
</feature>
<keyword evidence="54" id="KW-1185">Reference proteome</keyword>
<dbReference type="Pfam" id="PF16197">
    <property type="entry name" value="KAsynt_C_assoc"/>
    <property type="match status" value="1"/>
</dbReference>
<dbReference type="PANTHER" id="PTHR43775">
    <property type="entry name" value="FATTY ACID SYNTHASE"/>
    <property type="match status" value="1"/>
</dbReference>
<dbReference type="SMART" id="SM00822">
    <property type="entry name" value="PKS_KR"/>
    <property type="match status" value="1"/>
</dbReference>
<comment type="function">
    <text evidence="18">Fatty acid synthetase is a multifunctional enzyme that catalyzes the de novo biosynthesis of long-chain saturated fatty acids starting from acetyl-CoA and malonyl-CoA in the presence of NADPH. This multifunctional protein contains 7 catalytic activities and a site for the binding of the prosthetic group 4'-phosphopantetheine of the acyl carrier protein ([ACP]) domain.</text>
</comment>
<evidence type="ECO:0000259" key="50">
    <source>
        <dbReference type="PROSITE" id="PS50075"/>
    </source>
</evidence>
<evidence type="ECO:0000256" key="27">
    <source>
        <dbReference type="ARBA" id="ARBA00047897"/>
    </source>
</evidence>
<comment type="catalytic activity">
    <reaction evidence="32">
        <text>tetradecanoyl-[ACP] + H2O = tetradecanoate + holo-[ACP] + H(+)</text>
        <dbReference type="Rhea" id="RHEA:30123"/>
        <dbReference type="Rhea" id="RHEA-COMP:9648"/>
        <dbReference type="Rhea" id="RHEA-COMP:9685"/>
        <dbReference type="ChEBI" id="CHEBI:15377"/>
        <dbReference type="ChEBI" id="CHEBI:15378"/>
        <dbReference type="ChEBI" id="CHEBI:30807"/>
        <dbReference type="ChEBI" id="CHEBI:64479"/>
        <dbReference type="ChEBI" id="CHEBI:78477"/>
        <dbReference type="EC" id="3.1.2.14"/>
    </reaction>
    <physiologicalReaction direction="left-to-right" evidence="32">
        <dbReference type="Rhea" id="RHEA:30124"/>
    </physiologicalReaction>
</comment>
<evidence type="ECO:0000256" key="40">
    <source>
        <dbReference type="ARBA" id="ARBA00049019"/>
    </source>
</evidence>
<sequence>MVQQNNIINGSFKEDIAGGAAMSSPLEGEDIVISGLSGTFPDSKNVHEFRDNLFNKVNMVSPNRRWDYQHPEIPTCSGTLPEVNKYDPGFFGVHERQSQSLDAITRIFQERAVEAILDAGLHPSDLENTKTGVFMGVCFSESDKSWFFENLGPQTYAFTGAERSMMAHRLSYFLKLKGPSYITDTACSSSLYAFEHAFRAIRMGEIDGAIVGGANLCLHPFVSLQFARLGVLSKDGSCKAFDKLGNGYARSETVGAVLLQKSKDAKRIYAHVIHAKTSCDGYKAQGITYPSGPAQVALLNDFYDECGVDRYSLSFLEAHGTGTLVGDPEEGAAIDETLTKNRKTTLLMGAVKSNIGHTEPASGICAITKCIIGMETGFIPPNIHYTIPRDEIKGLIEKRMTVVADKMPFADKRGLIGINSFGFGGGNCHVLLRWNEKEKINGGIPKDSLPRLVCVSGRTEEAVGCLLDEISDNTLDAEHIKLLQDIFRGYILASKTGEIDRSNKFSPELDYGKTLHIAFGLVNNWYEVGTHLMEIPVFASTLQRVQKYLSTKGIDTLDPLLKKTSSSEHSETLGSLAIKIGIIDTLKLLEIKPKGNFGYSLEGLLCGYYDGLLSLEEIVECYLMSNEFVDESSDICKSINKNYKVLKSDESQGKEELLFQNLVTILSTSRSSKSSRGKQDSTDKILDALMSGESKNVTFKSGSIVLEIGNTEIGVTEDATVLNFAGTKSKNYLEEFLTIVGRLYQYGFNNQISKLYPAVEFPVSRGTRMIAPYIKWNHNRNLFVPQYNLEVKNVAQKSAKVVKVQLIDFEWTYIDGHIIDGRNLFPATGYLYLAWEAFSVIKGVPMSIMNIVFENCKFIRATSIPKKGHLRFTISIQEGTGIFEIEESDALVVTGRIYLSDDTNNDIEHYMPPELSELGPLPLTTKDVYKELRLRGYHYKGDFRAIQTCDVAATKGYIKWNDNWVTFIDNMLQMKILQTDSRLLYVPTYITKLCIDAKRHLELVNKKYKEADESPNLATLNNHVDGTISCGGIRLSGLIASSINKRKDVATPVLEEYKFVPNVTTLDAAQSVRVNIQIILENALVYKVKAVEVFDECTRKDAVPLAPIIQSAIGHQPLIQPLVKILSKTPLDVSVDVEDKKLVTETDCLLIVATDMLTRIEALKEAFASLKDNGYIISREHNNYDPTSTQHSDINILTVHRNPCETLVLLQRKAKSKVPKFIRISCSENFTWIPTVQEALKQNFNQDIVLYSQREPTSGLLGLVNCMQREPENKNLKCVFVADEEVELTAHEMCEQLRKNMNINVYKNGKWGTYRHLLLNFSNMLESEHCFANVTVRGDLSSLRWIEGSLQHDMVLPPETELIEVYYAALNFRDVMTASGKINVDVITQDRLEQECVQGFEFSGRDHRGNRIMGMVTHGALSTVILSDPALTYKIPDSWTLEEGATVPVVYGTVIYAMIIRGQMKRKESVLIHSGTGGIGQAAIRIALHYGCKVYTTVGSKEKRDFIKKTFPQIKDHQIGNSRDESFEHMIRKDTNGHGVDIVLNSLAEDKLIASVRCLAKGGRFLEIGKFDMANNNTLNLLLFQKEASFHGVMLDQLFTESPNIKMGISKILIDGIKYGAVKPLNRTVFKFNEVEQAFRYMAAGKHMGKVLVQVRKPEEELVYLPPVQKFHCIGRYLCDPEMAYVIVGGLGGFGLELADWLVLRGAKKIVLTSRKGMSTGYQHLRVRIWRSYGVRVYISQSVVSTEDGCKQLIEESLELGPIAAIFNLAVILADAIFENQTPETFATSFGPKATATHYLDKLSRKMCPTLREFVVFSSVSCGRGNAGQTNYGMANSVMERICEIRRSDGYPALAIQWGAIGDVGLVAEMKEDHMELEIGGTLQQRISNCLQTLDILLKQNESAIVSSMVVAEKHGGAAAVDNIVGSVISILGLNDTTSISLHSTLPELGMDSMTAVEIKQTLEREFEIFLTAKDIRTMTLARLMEIQEEKLEATQADAGQSSYFGLEMVFRLIGEESESYLPFMPLTSKPVTGNKDIPTAPNLLLFPGIEGFVKVFKGLSAQLDANAICMQYLMDGEEETIAEMADSVMPYVKKHIKKDVPFNIVAYSYGTLIALEVVSRLESKGYTGTIICIDGAPLLMKEMLKSLNTDSQHIFETALLCHLLSFYVSSEVVLKYKESIFKCNSWQDRLDLGAAIVKQRVGLEGHYQKKVASSIYRRLNALKLYSPSYSKLKSDIKLYKPKIGSIRGLPEDYGLSEFCEKPLEVMTFEGNHVTILENEMVAEALNAIINKNLQK</sequence>
<dbReference type="Proteomes" id="UP001162164">
    <property type="component" value="Unassembled WGS sequence"/>
</dbReference>
<dbReference type="Pfam" id="PF13602">
    <property type="entry name" value="ADH_zinc_N_2"/>
    <property type="match status" value="1"/>
</dbReference>
<evidence type="ECO:0000256" key="38">
    <source>
        <dbReference type="ARBA" id="ARBA00048704"/>
    </source>
</evidence>
<dbReference type="SMART" id="SM00825">
    <property type="entry name" value="PKS_KS"/>
    <property type="match status" value="1"/>
</dbReference>
<dbReference type="InterPro" id="IPR016039">
    <property type="entry name" value="Thiolase-like"/>
</dbReference>
<dbReference type="Pfam" id="PF08659">
    <property type="entry name" value="KR"/>
    <property type="match status" value="1"/>
</dbReference>
<proteinExistence type="predicted"/>
<evidence type="ECO:0000256" key="4">
    <source>
        <dbReference type="ARBA" id="ARBA00022679"/>
    </source>
</evidence>
<evidence type="ECO:0000256" key="8">
    <source>
        <dbReference type="ARBA" id="ARBA00023268"/>
    </source>
</evidence>
<keyword evidence="2" id="KW-0596">Phosphopantetheine</keyword>
<dbReference type="InterPro" id="IPR020806">
    <property type="entry name" value="PKS_PP-bd"/>
</dbReference>
<dbReference type="Gene3D" id="3.40.50.720">
    <property type="entry name" value="NAD(P)-binding Rossmann-like Domain"/>
    <property type="match status" value="1"/>
</dbReference>
<evidence type="ECO:0000256" key="6">
    <source>
        <dbReference type="ARBA" id="ARBA00022898"/>
    </source>
</evidence>
<comment type="catalytic activity">
    <reaction evidence="24">
        <text>(2E)-butenoyl-[ACP] + NADPH + H(+) = butanoyl-[ACP] + NADP(+)</text>
        <dbReference type="Rhea" id="RHEA:41812"/>
        <dbReference type="Rhea" id="RHEA-COMP:9627"/>
        <dbReference type="Rhea" id="RHEA-COMP:9628"/>
        <dbReference type="ChEBI" id="CHEBI:15378"/>
        <dbReference type="ChEBI" id="CHEBI:57783"/>
        <dbReference type="ChEBI" id="CHEBI:58349"/>
        <dbReference type="ChEBI" id="CHEBI:78453"/>
        <dbReference type="ChEBI" id="CHEBI:78454"/>
    </reaction>
    <physiologicalReaction direction="left-to-right" evidence="24">
        <dbReference type="Rhea" id="RHEA:41813"/>
    </physiologicalReaction>
</comment>
<dbReference type="InterPro" id="IPR011032">
    <property type="entry name" value="GroES-like_sf"/>
</dbReference>
<comment type="catalytic activity">
    <reaction evidence="37">
        <text>holo-[ACP] + acetyl-CoA = acetyl-[ACP] + CoA</text>
        <dbReference type="Rhea" id="RHEA:41788"/>
        <dbReference type="Rhea" id="RHEA-COMP:9621"/>
        <dbReference type="Rhea" id="RHEA-COMP:9685"/>
        <dbReference type="ChEBI" id="CHEBI:57287"/>
        <dbReference type="ChEBI" id="CHEBI:57288"/>
        <dbReference type="ChEBI" id="CHEBI:64479"/>
        <dbReference type="ChEBI" id="CHEBI:78446"/>
        <dbReference type="EC" id="2.3.1.38"/>
    </reaction>
    <physiologicalReaction direction="left-to-right" evidence="37">
        <dbReference type="Rhea" id="RHEA:41789"/>
    </physiologicalReaction>
</comment>
<evidence type="ECO:0000256" key="28">
    <source>
        <dbReference type="ARBA" id="ARBA00047953"/>
    </source>
</evidence>
<comment type="catalytic activity">
    <reaction evidence="27">
        <text>(2E)-hexenoyl-[ACP] + NADPH + H(+) = hexanoyl-[ACP] + NADP(+)</text>
        <dbReference type="Rhea" id="RHEA:41832"/>
        <dbReference type="Rhea" id="RHEA-COMP:9631"/>
        <dbReference type="Rhea" id="RHEA-COMP:9632"/>
        <dbReference type="ChEBI" id="CHEBI:15378"/>
        <dbReference type="ChEBI" id="CHEBI:57783"/>
        <dbReference type="ChEBI" id="CHEBI:58349"/>
        <dbReference type="ChEBI" id="CHEBI:78458"/>
        <dbReference type="ChEBI" id="CHEBI:78459"/>
    </reaction>
    <physiologicalReaction direction="left-to-right" evidence="27">
        <dbReference type="Rhea" id="RHEA:41833"/>
    </physiologicalReaction>
</comment>
<keyword evidence="8" id="KW-0511">Multifunctional enzyme</keyword>
<dbReference type="InterPro" id="IPR009081">
    <property type="entry name" value="PP-bd_ACP"/>
</dbReference>
<dbReference type="Pfam" id="PF00975">
    <property type="entry name" value="Thioesterase"/>
    <property type="match status" value="1"/>
</dbReference>
<dbReference type="InterPro" id="IPR018201">
    <property type="entry name" value="Ketoacyl_synth_AS"/>
</dbReference>
<evidence type="ECO:0000256" key="11">
    <source>
        <dbReference type="ARBA" id="ARBA00023373"/>
    </source>
</evidence>
<evidence type="ECO:0000256" key="17">
    <source>
        <dbReference type="ARBA" id="ARBA00023402"/>
    </source>
</evidence>
<evidence type="ECO:0000256" key="39">
    <source>
        <dbReference type="ARBA" id="ARBA00048935"/>
    </source>
</evidence>
<dbReference type="Gene3D" id="3.90.180.10">
    <property type="entry name" value="Medium-chain alcohol dehydrogenases, catalytic domain"/>
    <property type="match status" value="1"/>
</dbReference>
<evidence type="ECO:0000259" key="52">
    <source>
        <dbReference type="PROSITE" id="PS52019"/>
    </source>
</evidence>
<dbReference type="InterPro" id="IPR050091">
    <property type="entry name" value="PKS_NRPS_Biosynth_Enz"/>
</dbReference>
<dbReference type="InterPro" id="IPR001227">
    <property type="entry name" value="Ac_transferase_dom_sf"/>
</dbReference>
<keyword evidence="5" id="KW-0702">S-nitrosylation</keyword>
<keyword evidence="6" id="KW-0663">Pyridoxal phosphate</keyword>
<evidence type="ECO:0000256" key="19">
    <source>
        <dbReference type="ARBA" id="ARBA00047300"/>
    </source>
</evidence>
<comment type="catalytic activity">
    <reaction evidence="36">
        <text>a 2,3-saturated acyl-[ACP] + NADP(+) = a (2E)-enoyl-[ACP] + NADPH + H(+)</text>
        <dbReference type="Rhea" id="RHEA:22564"/>
        <dbReference type="Rhea" id="RHEA-COMP:9925"/>
        <dbReference type="Rhea" id="RHEA-COMP:9926"/>
        <dbReference type="ChEBI" id="CHEBI:15378"/>
        <dbReference type="ChEBI" id="CHEBI:57783"/>
        <dbReference type="ChEBI" id="CHEBI:58349"/>
        <dbReference type="ChEBI" id="CHEBI:78784"/>
        <dbReference type="ChEBI" id="CHEBI:78785"/>
        <dbReference type="EC" id="1.3.1.39"/>
    </reaction>
    <physiologicalReaction direction="right-to-left" evidence="36">
        <dbReference type="Rhea" id="RHEA:22566"/>
    </physiologicalReaction>
</comment>
<evidence type="ECO:0000256" key="47">
    <source>
        <dbReference type="ARBA" id="ARBA00049521"/>
    </source>
</evidence>
<comment type="catalytic activity">
    <reaction evidence="40">
        <text>(2E)-octadecenoyl-[ACP] + NADPH + H(+) = octadecanoyl-[ACP] + NADP(+)</text>
        <dbReference type="Rhea" id="RHEA:41928"/>
        <dbReference type="Rhea" id="RHEA-COMP:9655"/>
        <dbReference type="Rhea" id="RHEA-COMP:9656"/>
        <dbReference type="ChEBI" id="CHEBI:15378"/>
        <dbReference type="ChEBI" id="CHEBI:57783"/>
        <dbReference type="ChEBI" id="CHEBI:58349"/>
        <dbReference type="ChEBI" id="CHEBI:78489"/>
        <dbReference type="ChEBI" id="CHEBI:78495"/>
    </reaction>
    <physiologicalReaction direction="left-to-right" evidence="40">
        <dbReference type="Rhea" id="RHEA:41929"/>
    </physiologicalReaction>
</comment>
<comment type="caution">
    <text evidence="53">The sequence shown here is derived from an EMBL/GenBank/DDBJ whole genome shotgun (WGS) entry which is preliminary data.</text>
</comment>
<dbReference type="Gene3D" id="1.10.1200.10">
    <property type="entry name" value="ACP-like"/>
    <property type="match status" value="1"/>
</dbReference>
<dbReference type="SUPFAM" id="SSF51735">
    <property type="entry name" value="NAD(P)-binding Rossmann-fold domains"/>
    <property type="match status" value="2"/>
</dbReference>
<dbReference type="Pfam" id="PF02801">
    <property type="entry name" value="Ketoacyl-synt_C"/>
    <property type="match status" value="1"/>
</dbReference>
<evidence type="ECO:0000256" key="10">
    <source>
        <dbReference type="ARBA" id="ARBA00023351"/>
    </source>
</evidence>
<evidence type="ECO:0000256" key="18">
    <source>
        <dbReference type="ARBA" id="ARBA00023442"/>
    </source>
</evidence>
<comment type="catalytic activity">
    <reaction evidence="35">
        <text>3-oxohexanoyl-[ACP] + NADPH + H(+) = (3R)-hydroxyhexanoyl-[ACP] + NADP(+)</text>
        <dbReference type="Rhea" id="RHEA:41824"/>
        <dbReference type="Rhea" id="RHEA-COMP:9629"/>
        <dbReference type="Rhea" id="RHEA-COMP:9630"/>
        <dbReference type="ChEBI" id="CHEBI:15378"/>
        <dbReference type="ChEBI" id="CHEBI:57783"/>
        <dbReference type="ChEBI" id="CHEBI:58349"/>
        <dbReference type="ChEBI" id="CHEBI:78456"/>
        <dbReference type="ChEBI" id="CHEBI:78457"/>
    </reaction>
    <physiologicalReaction direction="left-to-right" evidence="35">
        <dbReference type="Rhea" id="RHEA:41825"/>
    </physiologicalReaction>
</comment>
<dbReference type="InterPro" id="IPR013968">
    <property type="entry name" value="PKS_KR"/>
</dbReference>
<feature type="region of interest" description="C-terminal hotdog fold" evidence="49">
    <location>
        <begin position="920"/>
        <end position="1049"/>
    </location>
</feature>
<comment type="catalytic activity">
    <reaction evidence="39">
        <text>3-oxotetradecanoyl-[ACP] + NADPH + H(+) = (3R)-hydroxytetradecanoyl-[ACP] + NADP(+)</text>
        <dbReference type="Rhea" id="RHEA:41888"/>
        <dbReference type="Rhea" id="RHEA-COMP:9645"/>
        <dbReference type="Rhea" id="RHEA-COMP:9646"/>
        <dbReference type="ChEBI" id="CHEBI:15378"/>
        <dbReference type="ChEBI" id="CHEBI:57783"/>
        <dbReference type="ChEBI" id="CHEBI:58349"/>
        <dbReference type="ChEBI" id="CHEBI:78473"/>
        <dbReference type="ChEBI" id="CHEBI:78474"/>
    </reaction>
    <physiologicalReaction direction="left-to-right" evidence="39">
        <dbReference type="Rhea" id="RHEA:41889"/>
    </physiologicalReaction>
</comment>
<comment type="catalytic activity">
    <reaction evidence="21">
        <text>a (3R)-hydroxyacyl-[ACP] + NADP(+) = a 3-oxoacyl-[ACP] + NADPH + H(+)</text>
        <dbReference type="Rhea" id="RHEA:17397"/>
        <dbReference type="Rhea" id="RHEA-COMP:9916"/>
        <dbReference type="Rhea" id="RHEA-COMP:9945"/>
        <dbReference type="ChEBI" id="CHEBI:15378"/>
        <dbReference type="ChEBI" id="CHEBI:57783"/>
        <dbReference type="ChEBI" id="CHEBI:58349"/>
        <dbReference type="ChEBI" id="CHEBI:78776"/>
        <dbReference type="ChEBI" id="CHEBI:78827"/>
        <dbReference type="EC" id="1.1.1.100"/>
    </reaction>
    <physiologicalReaction direction="right-to-left" evidence="21">
        <dbReference type="Rhea" id="RHEA:17399"/>
    </physiologicalReaction>
</comment>
<evidence type="ECO:0000256" key="14">
    <source>
        <dbReference type="ARBA" id="ARBA00023398"/>
    </source>
</evidence>
<dbReference type="InterPro" id="IPR042104">
    <property type="entry name" value="PKS_dehydratase_sf"/>
</dbReference>
<keyword evidence="4" id="KW-0808">Transferase</keyword>
<dbReference type="InterPro" id="IPR014031">
    <property type="entry name" value="Ketoacyl_synth_C"/>
</dbReference>
<keyword evidence="7" id="KW-0007">Acetylation</keyword>
<evidence type="ECO:0000256" key="32">
    <source>
        <dbReference type="ARBA" id="ARBA00048289"/>
    </source>
</evidence>
<dbReference type="Pfam" id="PF21149">
    <property type="entry name" value="FAS_pseudo-KR"/>
    <property type="match status" value="1"/>
</dbReference>
<dbReference type="EMBL" id="JAPWTJ010000615">
    <property type="protein sequence ID" value="KAJ8976879.1"/>
    <property type="molecule type" value="Genomic_DNA"/>
</dbReference>
<dbReference type="PROSITE" id="PS52004">
    <property type="entry name" value="KS3_2"/>
    <property type="match status" value="1"/>
</dbReference>
<dbReference type="CDD" id="cd00833">
    <property type="entry name" value="PKS"/>
    <property type="match status" value="1"/>
</dbReference>
<evidence type="ECO:0000256" key="45">
    <source>
        <dbReference type="ARBA" id="ARBA00049422"/>
    </source>
</evidence>
<comment type="catalytic activity">
    <reaction evidence="43">
        <text>3-oxododecanoyl-[ACP] + NADPH + H(+) = (3R)-hydroxydodecanoyl-[ACP] + NADP(+)</text>
        <dbReference type="Rhea" id="RHEA:41872"/>
        <dbReference type="Rhea" id="RHEA-COMP:9641"/>
        <dbReference type="Rhea" id="RHEA-COMP:9642"/>
        <dbReference type="ChEBI" id="CHEBI:15378"/>
        <dbReference type="ChEBI" id="CHEBI:57783"/>
        <dbReference type="ChEBI" id="CHEBI:58349"/>
        <dbReference type="ChEBI" id="CHEBI:78469"/>
        <dbReference type="ChEBI" id="CHEBI:78470"/>
    </reaction>
    <physiologicalReaction direction="left-to-right" evidence="43">
        <dbReference type="Rhea" id="RHEA:41873"/>
    </physiologicalReaction>
</comment>
<dbReference type="SUPFAM" id="SSF47336">
    <property type="entry name" value="ACP-like"/>
    <property type="match status" value="1"/>
</dbReference>
<evidence type="ECO:0000256" key="33">
    <source>
        <dbReference type="ARBA" id="ARBA00048420"/>
    </source>
</evidence>
<dbReference type="InterPro" id="IPR049391">
    <property type="entry name" value="FAS_pseudo-KR"/>
</dbReference>
<evidence type="ECO:0000313" key="53">
    <source>
        <dbReference type="EMBL" id="KAJ8976879.1"/>
    </source>
</evidence>
<evidence type="ECO:0000256" key="15">
    <source>
        <dbReference type="ARBA" id="ARBA00023399"/>
    </source>
</evidence>
<evidence type="ECO:0000256" key="1">
    <source>
        <dbReference type="ARBA" id="ARBA00005189"/>
    </source>
</evidence>
<feature type="active site" description="Proton donor; for dehydratase activity" evidence="49">
    <location>
        <position position="969"/>
    </location>
</feature>
<evidence type="ECO:0000313" key="54">
    <source>
        <dbReference type="Proteomes" id="UP001162164"/>
    </source>
</evidence>
<comment type="catalytic activity">
    <reaction evidence="11">
        <text>(3R)-hydroxyhexanoyl-[ACP] = (2E)-hexenoyl-[ACP] + H2O</text>
        <dbReference type="Rhea" id="RHEA:41828"/>
        <dbReference type="Rhea" id="RHEA-COMP:9630"/>
        <dbReference type="Rhea" id="RHEA-COMP:9631"/>
        <dbReference type="ChEBI" id="CHEBI:15377"/>
        <dbReference type="ChEBI" id="CHEBI:78457"/>
        <dbReference type="ChEBI" id="CHEBI:78458"/>
    </reaction>
    <physiologicalReaction direction="left-to-right" evidence="11">
        <dbReference type="Rhea" id="RHEA:41829"/>
    </physiologicalReaction>
</comment>
<evidence type="ECO:0000256" key="48">
    <source>
        <dbReference type="ARBA" id="ARBA00049533"/>
    </source>
</evidence>
<evidence type="ECO:0000256" key="9">
    <source>
        <dbReference type="ARBA" id="ARBA00023332"/>
    </source>
</evidence>
<evidence type="ECO:0000256" key="41">
    <source>
        <dbReference type="ARBA" id="ARBA00049109"/>
    </source>
</evidence>
<dbReference type="SUPFAM" id="SSF53474">
    <property type="entry name" value="alpha/beta-Hydrolases"/>
    <property type="match status" value="1"/>
</dbReference>
<evidence type="ECO:0000256" key="21">
    <source>
        <dbReference type="ARBA" id="ARBA00047400"/>
    </source>
</evidence>
<evidence type="ECO:0000256" key="30">
    <source>
        <dbReference type="ARBA" id="ARBA00048051"/>
    </source>
</evidence>
<dbReference type="InterPro" id="IPR001031">
    <property type="entry name" value="Thioesterase"/>
</dbReference>
<dbReference type="InterPro" id="IPR057326">
    <property type="entry name" value="KR_dom"/>
</dbReference>
<comment type="catalytic activity">
    <reaction evidence="16">
        <text>(3R)-hydroxyhexadecanoyl-[ACP] = (2E)-hexadecenoyl-[ACP] + H2O</text>
        <dbReference type="Rhea" id="RHEA:41908"/>
        <dbReference type="Rhea" id="RHEA-COMP:9650"/>
        <dbReference type="Rhea" id="RHEA-COMP:9651"/>
        <dbReference type="ChEBI" id="CHEBI:15377"/>
        <dbReference type="ChEBI" id="CHEBI:78480"/>
        <dbReference type="ChEBI" id="CHEBI:78481"/>
    </reaction>
    <physiologicalReaction direction="left-to-right" evidence="16">
        <dbReference type="Rhea" id="RHEA:41909"/>
    </physiologicalReaction>
</comment>
<dbReference type="Gene3D" id="3.30.70.3290">
    <property type="match status" value="2"/>
</dbReference>
<comment type="catalytic activity">
    <reaction evidence="48">
        <text>octanoyl-[ACP] + malonyl-[ACP] + H(+) = 3-oxodecanoyl-[ACP] + holo-[ACP] + CO2</text>
        <dbReference type="Rhea" id="RHEA:41852"/>
        <dbReference type="Rhea" id="RHEA-COMP:9623"/>
        <dbReference type="Rhea" id="RHEA-COMP:9636"/>
        <dbReference type="Rhea" id="RHEA-COMP:9637"/>
        <dbReference type="Rhea" id="RHEA-COMP:9685"/>
        <dbReference type="ChEBI" id="CHEBI:15378"/>
        <dbReference type="ChEBI" id="CHEBI:16526"/>
        <dbReference type="ChEBI" id="CHEBI:64479"/>
        <dbReference type="ChEBI" id="CHEBI:78449"/>
        <dbReference type="ChEBI" id="CHEBI:78463"/>
        <dbReference type="ChEBI" id="CHEBI:78464"/>
    </reaction>
    <physiologicalReaction direction="left-to-right" evidence="48">
        <dbReference type="Rhea" id="RHEA:41853"/>
    </physiologicalReaction>
</comment>
<dbReference type="InterPro" id="IPR049900">
    <property type="entry name" value="PKS_mFAS_DH"/>
</dbReference>
<comment type="catalytic activity">
    <reaction evidence="29">
        <text>acetyl-[ACP] + malonyl-[ACP] + H(+) = 3-oxobutanoyl-[ACP] + holo-[ACP] + CO2</text>
        <dbReference type="Rhea" id="RHEA:41800"/>
        <dbReference type="Rhea" id="RHEA-COMP:9621"/>
        <dbReference type="Rhea" id="RHEA-COMP:9623"/>
        <dbReference type="Rhea" id="RHEA-COMP:9625"/>
        <dbReference type="Rhea" id="RHEA-COMP:9685"/>
        <dbReference type="ChEBI" id="CHEBI:15378"/>
        <dbReference type="ChEBI" id="CHEBI:16526"/>
        <dbReference type="ChEBI" id="CHEBI:64479"/>
        <dbReference type="ChEBI" id="CHEBI:78446"/>
        <dbReference type="ChEBI" id="CHEBI:78449"/>
        <dbReference type="ChEBI" id="CHEBI:78450"/>
    </reaction>
    <physiologicalReaction direction="left-to-right" evidence="29">
        <dbReference type="Rhea" id="RHEA:41801"/>
    </physiologicalReaction>
</comment>
<dbReference type="SMART" id="SM00829">
    <property type="entry name" value="PKS_ER"/>
    <property type="match status" value="1"/>
</dbReference>
<dbReference type="PROSITE" id="PS00606">
    <property type="entry name" value="KS3_1"/>
    <property type="match status" value="1"/>
</dbReference>
<comment type="catalytic activity">
    <reaction evidence="45">
        <text>3-oxooctanoyl-[ACP] + NADPH + H(+) = (3R)-hydroxyoctanoyl-[ACP] + NADP(+)</text>
        <dbReference type="Rhea" id="RHEA:41840"/>
        <dbReference type="Rhea" id="RHEA-COMP:9633"/>
        <dbReference type="Rhea" id="RHEA-COMP:9634"/>
        <dbReference type="ChEBI" id="CHEBI:15378"/>
        <dbReference type="ChEBI" id="CHEBI:57783"/>
        <dbReference type="ChEBI" id="CHEBI:58349"/>
        <dbReference type="ChEBI" id="CHEBI:78460"/>
        <dbReference type="ChEBI" id="CHEBI:78461"/>
    </reaction>
    <physiologicalReaction direction="left-to-right" evidence="45">
        <dbReference type="Rhea" id="RHEA:41841"/>
    </physiologicalReaction>
</comment>
<evidence type="ECO:0000256" key="36">
    <source>
        <dbReference type="ARBA" id="ARBA00048650"/>
    </source>
</evidence>
<evidence type="ECO:0000256" key="37">
    <source>
        <dbReference type="ARBA" id="ARBA00048691"/>
    </source>
</evidence>
<comment type="catalytic activity">
    <reaction evidence="38">
        <text>hexadecanoyl-[ACP] + H2O = hexadecanoate + holo-[ACP] + H(+)</text>
        <dbReference type="Rhea" id="RHEA:41932"/>
        <dbReference type="Rhea" id="RHEA-COMP:9652"/>
        <dbReference type="Rhea" id="RHEA-COMP:9685"/>
        <dbReference type="ChEBI" id="CHEBI:7896"/>
        <dbReference type="ChEBI" id="CHEBI:15377"/>
        <dbReference type="ChEBI" id="CHEBI:15378"/>
        <dbReference type="ChEBI" id="CHEBI:64479"/>
        <dbReference type="ChEBI" id="CHEBI:78483"/>
        <dbReference type="EC" id="3.1.2.14"/>
    </reaction>
    <physiologicalReaction direction="left-to-right" evidence="38">
        <dbReference type="Rhea" id="RHEA:41933"/>
    </physiologicalReaction>
</comment>
<feature type="domain" description="Ketosynthase family 3 (KS3)" evidence="51">
    <location>
        <begin position="28"/>
        <end position="434"/>
    </location>
</feature>
<dbReference type="InterPro" id="IPR032821">
    <property type="entry name" value="PKS_assoc"/>
</dbReference>
<dbReference type="SUPFAM" id="SSF53901">
    <property type="entry name" value="Thiolase-like"/>
    <property type="match status" value="1"/>
</dbReference>
<keyword evidence="3" id="KW-0597">Phosphoprotein</keyword>
<comment type="catalytic activity">
    <reaction evidence="30">
        <text>hexadecanoyl-[ACP] + malonyl-[ACP] + H(+) = 3-oxooctadecanoyl-[ACP] + holo-[ACP] + CO2</text>
        <dbReference type="Rhea" id="RHEA:41916"/>
        <dbReference type="Rhea" id="RHEA-COMP:9623"/>
        <dbReference type="Rhea" id="RHEA-COMP:9652"/>
        <dbReference type="Rhea" id="RHEA-COMP:9653"/>
        <dbReference type="Rhea" id="RHEA-COMP:9685"/>
        <dbReference type="ChEBI" id="CHEBI:15378"/>
        <dbReference type="ChEBI" id="CHEBI:16526"/>
        <dbReference type="ChEBI" id="CHEBI:64479"/>
        <dbReference type="ChEBI" id="CHEBI:78449"/>
        <dbReference type="ChEBI" id="CHEBI:78483"/>
        <dbReference type="ChEBI" id="CHEBI:78487"/>
    </reaction>
    <physiologicalReaction direction="left-to-right" evidence="30">
        <dbReference type="Rhea" id="RHEA:41917"/>
    </physiologicalReaction>
</comment>
<comment type="catalytic activity">
    <reaction evidence="19">
        <text>3-oxooctadecanoyl-[ACP] + NADPH + H(+) = (3R)-hydroxyoctadecanoyl-[ACP] + NADP(+)</text>
        <dbReference type="Rhea" id="RHEA:41920"/>
        <dbReference type="Rhea" id="RHEA-COMP:9653"/>
        <dbReference type="Rhea" id="RHEA-COMP:9654"/>
        <dbReference type="ChEBI" id="CHEBI:15378"/>
        <dbReference type="ChEBI" id="CHEBI:57783"/>
        <dbReference type="ChEBI" id="CHEBI:58349"/>
        <dbReference type="ChEBI" id="CHEBI:78487"/>
        <dbReference type="ChEBI" id="CHEBI:78488"/>
    </reaction>
    <physiologicalReaction direction="left-to-right" evidence="19">
        <dbReference type="Rhea" id="RHEA:41921"/>
    </physiologicalReaction>
</comment>
<comment type="pathway">
    <text evidence="1">Lipid metabolism.</text>
</comment>
<protein>
    <submittedName>
        <fullName evidence="53">Uncharacterized protein</fullName>
    </submittedName>
</protein>
<evidence type="ECO:0000256" key="34">
    <source>
        <dbReference type="ARBA" id="ARBA00048506"/>
    </source>
</evidence>
<dbReference type="SUPFAM" id="SSF50129">
    <property type="entry name" value="GroES-like"/>
    <property type="match status" value="1"/>
</dbReference>
<evidence type="ECO:0000256" key="7">
    <source>
        <dbReference type="ARBA" id="ARBA00022990"/>
    </source>
</evidence>
<comment type="catalytic activity">
    <reaction evidence="44">
        <text>3-oxohexadecanoyl-[ACP] + NADPH + H(+) = (3R)-hydroxyhexadecanoyl-[ACP] + NADP(+)</text>
        <dbReference type="Rhea" id="RHEA:41904"/>
        <dbReference type="Rhea" id="RHEA-COMP:9649"/>
        <dbReference type="Rhea" id="RHEA-COMP:9650"/>
        <dbReference type="ChEBI" id="CHEBI:15378"/>
        <dbReference type="ChEBI" id="CHEBI:57783"/>
        <dbReference type="ChEBI" id="CHEBI:58349"/>
        <dbReference type="ChEBI" id="CHEBI:78478"/>
        <dbReference type="ChEBI" id="CHEBI:78480"/>
    </reaction>
    <physiologicalReaction direction="left-to-right" evidence="44">
        <dbReference type="Rhea" id="RHEA:41905"/>
    </physiologicalReaction>
</comment>
<dbReference type="PROSITE" id="PS52019">
    <property type="entry name" value="PKS_MFAS_DH"/>
    <property type="match status" value="1"/>
</dbReference>
<feature type="domain" description="PKS/mFAS DH" evidence="52">
    <location>
        <begin position="784"/>
        <end position="1049"/>
    </location>
</feature>
<feature type="domain" description="Carrier" evidence="50">
    <location>
        <begin position="1915"/>
        <end position="1995"/>
    </location>
</feature>
<comment type="catalytic activity">
    <reaction evidence="17">
        <text>(3R)-hydroxybutanoyl-[ACP] = (2E)-butenoyl-[ACP] + H2O</text>
        <dbReference type="Rhea" id="RHEA:41808"/>
        <dbReference type="Rhea" id="RHEA-COMP:9626"/>
        <dbReference type="Rhea" id="RHEA-COMP:9627"/>
        <dbReference type="ChEBI" id="CHEBI:15377"/>
        <dbReference type="ChEBI" id="CHEBI:78451"/>
        <dbReference type="ChEBI" id="CHEBI:78453"/>
    </reaction>
    <physiologicalReaction direction="left-to-right" evidence="17">
        <dbReference type="Rhea" id="RHEA:41809"/>
    </physiologicalReaction>
</comment>
<comment type="catalytic activity">
    <reaction evidence="20">
        <text>hexanoyl-[ACP] + malonyl-[ACP] + H(+) = 3-oxooctanoyl-[ACP] + holo-[ACP] + CO2</text>
        <dbReference type="Rhea" id="RHEA:41836"/>
        <dbReference type="Rhea" id="RHEA-COMP:9623"/>
        <dbReference type="Rhea" id="RHEA-COMP:9632"/>
        <dbReference type="Rhea" id="RHEA-COMP:9633"/>
        <dbReference type="Rhea" id="RHEA-COMP:9685"/>
        <dbReference type="ChEBI" id="CHEBI:15378"/>
        <dbReference type="ChEBI" id="CHEBI:16526"/>
        <dbReference type="ChEBI" id="CHEBI:64479"/>
        <dbReference type="ChEBI" id="CHEBI:78449"/>
        <dbReference type="ChEBI" id="CHEBI:78459"/>
        <dbReference type="ChEBI" id="CHEBI:78460"/>
    </reaction>
    <physiologicalReaction direction="left-to-right" evidence="20">
        <dbReference type="Rhea" id="RHEA:41837"/>
    </physiologicalReaction>
</comment>
<comment type="catalytic activity">
    <reaction evidence="12">
        <text>(3R)-hydroxydecanoyl-[ACP] = (2E)-decenoyl-[ACP] + H2O</text>
        <dbReference type="Rhea" id="RHEA:41860"/>
        <dbReference type="Rhea" id="RHEA-COMP:9638"/>
        <dbReference type="Rhea" id="RHEA-COMP:9639"/>
        <dbReference type="ChEBI" id="CHEBI:15377"/>
        <dbReference type="ChEBI" id="CHEBI:78466"/>
        <dbReference type="ChEBI" id="CHEBI:78467"/>
    </reaction>
    <physiologicalReaction direction="left-to-right" evidence="12">
        <dbReference type="Rhea" id="RHEA:41861"/>
    </physiologicalReaction>
</comment>
<gene>
    <name evidence="53" type="ORF">NQ317_001203</name>
</gene>
<evidence type="ECO:0000256" key="16">
    <source>
        <dbReference type="ARBA" id="ARBA00023401"/>
    </source>
</evidence>
<comment type="catalytic activity">
    <reaction evidence="25">
        <text>dodecanoyl-[ACP] + malonyl-[ACP] + H(+) = 3-oxotetradecanoyl-[ACP] + holo-[ACP] + CO2</text>
        <dbReference type="Rhea" id="RHEA:41884"/>
        <dbReference type="Rhea" id="RHEA-COMP:9623"/>
        <dbReference type="Rhea" id="RHEA-COMP:9644"/>
        <dbReference type="Rhea" id="RHEA-COMP:9645"/>
        <dbReference type="Rhea" id="RHEA-COMP:9685"/>
        <dbReference type="ChEBI" id="CHEBI:15378"/>
        <dbReference type="ChEBI" id="CHEBI:16526"/>
        <dbReference type="ChEBI" id="CHEBI:64479"/>
        <dbReference type="ChEBI" id="CHEBI:65264"/>
        <dbReference type="ChEBI" id="CHEBI:78449"/>
        <dbReference type="ChEBI" id="CHEBI:78473"/>
    </reaction>
    <physiologicalReaction direction="left-to-right" evidence="25">
        <dbReference type="Rhea" id="RHEA:41885"/>
    </physiologicalReaction>
</comment>
<evidence type="ECO:0000256" key="22">
    <source>
        <dbReference type="ARBA" id="ARBA00047440"/>
    </source>
</evidence>
<evidence type="ECO:0000256" key="29">
    <source>
        <dbReference type="ARBA" id="ARBA00047961"/>
    </source>
</evidence>
<organism evidence="53 54">
    <name type="scientific">Molorchus minor</name>
    <dbReference type="NCBI Taxonomy" id="1323400"/>
    <lineage>
        <taxon>Eukaryota</taxon>
        <taxon>Metazoa</taxon>
        <taxon>Ecdysozoa</taxon>
        <taxon>Arthropoda</taxon>
        <taxon>Hexapoda</taxon>
        <taxon>Insecta</taxon>
        <taxon>Pterygota</taxon>
        <taxon>Neoptera</taxon>
        <taxon>Endopterygota</taxon>
        <taxon>Coleoptera</taxon>
        <taxon>Polyphaga</taxon>
        <taxon>Cucujiformia</taxon>
        <taxon>Chrysomeloidea</taxon>
        <taxon>Cerambycidae</taxon>
        <taxon>Lamiinae</taxon>
        <taxon>Monochamini</taxon>
        <taxon>Molorchus</taxon>
    </lineage>
</organism>
<evidence type="ECO:0000256" key="42">
    <source>
        <dbReference type="ARBA" id="ARBA00049171"/>
    </source>
</evidence>
<dbReference type="Pfam" id="PF00550">
    <property type="entry name" value="PP-binding"/>
    <property type="match status" value="1"/>
</dbReference>
<comment type="catalytic activity">
    <reaction evidence="14">
        <text>(3R)-hydroxytetradecanoyl-[ACP] = (2E)-tetradecenoyl-[ACP] + H2O</text>
        <dbReference type="Rhea" id="RHEA:41892"/>
        <dbReference type="Rhea" id="RHEA-COMP:9646"/>
        <dbReference type="Rhea" id="RHEA-COMP:9647"/>
        <dbReference type="ChEBI" id="CHEBI:15377"/>
        <dbReference type="ChEBI" id="CHEBI:78474"/>
        <dbReference type="ChEBI" id="CHEBI:78475"/>
    </reaction>
    <physiologicalReaction direction="left-to-right" evidence="14">
        <dbReference type="Rhea" id="RHEA:41893"/>
    </physiologicalReaction>
</comment>
<comment type="catalytic activity">
    <reaction evidence="33">
        <text>(2E)-octenoyl-[ACP] + NADPH + H(+) = octanoyl-[ACP] + NADP(+)</text>
        <dbReference type="Rhea" id="RHEA:41848"/>
        <dbReference type="Rhea" id="RHEA-COMP:9635"/>
        <dbReference type="Rhea" id="RHEA-COMP:9636"/>
        <dbReference type="ChEBI" id="CHEBI:15378"/>
        <dbReference type="ChEBI" id="CHEBI:57783"/>
        <dbReference type="ChEBI" id="CHEBI:58349"/>
        <dbReference type="ChEBI" id="CHEBI:78462"/>
        <dbReference type="ChEBI" id="CHEBI:78463"/>
    </reaction>
    <physiologicalReaction direction="left-to-right" evidence="33">
        <dbReference type="Rhea" id="RHEA:41849"/>
    </physiologicalReaction>
</comment>
<evidence type="ECO:0000256" key="13">
    <source>
        <dbReference type="ARBA" id="ARBA00023394"/>
    </source>
</evidence>
<evidence type="ECO:0000256" key="43">
    <source>
        <dbReference type="ARBA" id="ARBA00049263"/>
    </source>
</evidence>
<comment type="catalytic activity">
    <reaction evidence="42">
        <text>(2E)-tetradecenoyl-[ACP] + NADPH + H(+) = tetradecanoyl-[ACP] + NADP(+)</text>
        <dbReference type="Rhea" id="RHEA:41896"/>
        <dbReference type="Rhea" id="RHEA-COMP:9647"/>
        <dbReference type="Rhea" id="RHEA-COMP:9648"/>
        <dbReference type="ChEBI" id="CHEBI:15378"/>
        <dbReference type="ChEBI" id="CHEBI:57783"/>
        <dbReference type="ChEBI" id="CHEBI:58349"/>
        <dbReference type="ChEBI" id="CHEBI:78475"/>
        <dbReference type="ChEBI" id="CHEBI:78477"/>
    </reaction>
    <physiologicalReaction direction="left-to-right" evidence="42">
        <dbReference type="Rhea" id="RHEA:41897"/>
    </physiologicalReaction>
</comment>
<evidence type="ECO:0000256" key="44">
    <source>
        <dbReference type="ARBA" id="ARBA00049414"/>
    </source>
</evidence>
<feature type="region of interest" description="N-terminal hotdog fold" evidence="49">
    <location>
        <begin position="784"/>
        <end position="906"/>
    </location>
</feature>
<evidence type="ECO:0000256" key="46">
    <source>
        <dbReference type="ARBA" id="ARBA00049449"/>
    </source>
</evidence>
<comment type="catalytic activity">
    <reaction evidence="47">
        <text>(2E)-decenoyl-[ACP] + NADPH + H(+) = decanoyl-[ACP] + NADP(+)</text>
        <dbReference type="Rhea" id="RHEA:41864"/>
        <dbReference type="Rhea" id="RHEA-COMP:9639"/>
        <dbReference type="Rhea" id="RHEA-COMP:9640"/>
        <dbReference type="ChEBI" id="CHEBI:15378"/>
        <dbReference type="ChEBI" id="CHEBI:57783"/>
        <dbReference type="ChEBI" id="CHEBI:58349"/>
        <dbReference type="ChEBI" id="CHEBI:78467"/>
        <dbReference type="ChEBI" id="CHEBI:78468"/>
    </reaction>
    <physiologicalReaction direction="left-to-right" evidence="47">
        <dbReference type="Rhea" id="RHEA:41865"/>
    </physiologicalReaction>
</comment>
<evidence type="ECO:0000256" key="12">
    <source>
        <dbReference type="ARBA" id="ARBA00023388"/>
    </source>
</evidence>
<accession>A0ABQ9JFC0</accession>
<dbReference type="InterPro" id="IPR029058">
    <property type="entry name" value="AB_hydrolase_fold"/>
</dbReference>
<reference evidence="53" key="1">
    <citation type="journal article" date="2023" name="Insect Mol. Biol.">
        <title>Genome sequencing provides insights into the evolution of gene families encoding plant cell wall-degrading enzymes in longhorned beetles.</title>
        <authorList>
            <person name="Shin N.R."/>
            <person name="Okamura Y."/>
            <person name="Kirsch R."/>
            <person name="Pauchet Y."/>
        </authorList>
    </citation>
    <scope>NUCLEOTIDE SEQUENCE</scope>
    <source>
        <strain evidence="53">MMC_N1</strain>
    </source>
</reference>
<dbReference type="InterPro" id="IPR014030">
    <property type="entry name" value="Ketoacyl_synth_N"/>
</dbReference>